<dbReference type="Proteomes" id="UP000003392">
    <property type="component" value="Unassembled WGS sequence"/>
</dbReference>
<dbReference type="Pfam" id="PF00464">
    <property type="entry name" value="SHMT"/>
    <property type="match status" value="1"/>
</dbReference>
<evidence type="ECO:0000256" key="7">
    <source>
        <dbReference type="ARBA" id="ARBA00022605"/>
    </source>
</evidence>
<feature type="binding site" evidence="10">
    <location>
        <position position="241"/>
    </location>
    <ligand>
        <name>(6S)-5,6,7,8-tetrahydrofolate</name>
        <dbReference type="ChEBI" id="CHEBI:57453"/>
    </ligand>
</feature>
<sequence>MAYFLEQTDSEIFEFIVEEFKRQNEHLEMIASENYTFPSVMEAMGSILTNKYAEGYPNKRYYGGCEVVDKIESLAIERAKKLFNCQFANVQAHSGSQANNAVYHALLKPYDKILGMDLSCGGHLTHGAKVSLTGKHYQSFSYGVGLDGYIDYEEALKIAQSVKPQIIVCGFSAYPREIDFKKFREIADAVGALLLGDIAHVAGLVVANEHAHPFPHCHVVSSTTHKTLRGPRGGLILTNDEEIAAKIDKAIFPGTQGGPLMHVIAAKAVGFKENLKPEFKAYAKLVKSNMQVLAKTLKEKNHKLVSGGTSNHLLLMDFLDKPYSGKDADIALGNAGITVNKNTIPGETRSPFVTSGIRIGSAALSARGMGAKEFEIIGNKISDILNDINNVSLQLHVKEELKAMANQFPVYQQPIF</sequence>
<feature type="binding site" evidence="10">
    <location>
        <begin position="122"/>
        <end position="124"/>
    </location>
    <ligand>
        <name>(6S)-5,6,7,8-tetrahydrofolate</name>
        <dbReference type="ChEBI" id="CHEBI:57453"/>
    </ligand>
</feature>
<dbReference type="EMBL" id="AKQI01000003">
    <property type="protein sequence ID" value="EJC33614.1"/>
    <property type="molecule type" value="Genomic_DNA"/>
</dbReference>
<dbReference type="GO" id="GO:0005737">
    <property type="term" value="C:cytoplasm"/>
    <property type="evidence" value="ECO:0007669"/>
    <property type="project" value="UniProtKB-SubCell"/>
</dbReference>
<evidence type="ECO:0000313" key="14">
    <source>
        <dbReference type="Proteomes" id="UP000003392"/>
    </source>
</evidence>
<keyword evidence="5 10" id="KW-0963">Cytoplasm</keyword>
<dbReference type="GO" id="GO:0035999">
    <property type="term" value="P:tetrahydrofolate interconversion"/>
    <property type="evidence" value="ECO:0007669"/>
    <property type="project" value="UniProtKB-UniRule"/>
</dbReference>
<proteinExistence type="inferred from homology"/>
<comment type="subunit">
    <text evidence="4 10">Homodimer.</text>
</comment>
<keyword evidence="8 10" id="KW-0808">Transferase</keyword>
<evidence type="ECO:0000256" key="11">
    <source>
        <dbReference type="PIRSR" id="PIRSR000412-50"/>
    </source>
</evidence>
<dbReference type="AlphaFoldDB" id="A0ABC9QT42"/>
<comment type="function">
    <text evidence="10">Catalyzes the reversible interconversion of serine and glycine with tetrahydrofolate (THF) serving as the one-carbon carrier. This reaction serves as the major source of one-carbon groups required for the biosynthesis of purines, thymidylate, methionine, and other important biomolecules. Also exhibits THF-independent aldolase activity toward beta-hydroxyamino acids, producing glycine and aldehydes, via a retro-aldol mechanism.</text>
</comment>
<evidence type="ECO:0000256" key="4">
    <source>
        <dbReference type="ARBA" id="ARBA00011738"/>
    </source>
</evidence>
<reference evidence="13 14" key="1">
    <citation type="submission" date="2012-05" db="EMBL/GenBank/DDBJ databases">
        <title>Genome sequence of Helicobacter pylori Hp P-13b.</title>
        <authorList>
            <person name="Blanchard T.G."/>
            <person name="Czinn S.J."/>
            <person name="McCracken C."/>
            <person name="Abolude K."/>
            <person name="Maroo A."/>
            <person name="Santana-Cruz I."/>
            <person name="Tallon L.J."/>
            <person name="Ficke F.W.F."/>
        </authorList>
    </citation>
    <scope>NUCLEOTIDE SEQUENCE [LARGE SCALE GENOMIC DNA]</scope>
    <source>
        <strain evidence="13 14">Hp P-13b</strain>
    </source>
</reference>
<evidence type="ECO:0000256" key="9">
    <source>
        <dbReference type="ARBA" id="ARBA00022898"/>
    </source>
</evidence>
<evidence type="ECO:0000256" key="10">
    <source>
        <dbReference type="HAMAP-Rule" id="MF_00051"/>
    </source>
</evidence>
<keyword evidence="7 10" id="KW-0028">Amino-acid biosynthesis</keyword>
<dbReference type="CDD" id="cd00378">
    <property type="entry name" value="SHMT"/>
    <property type="match status" value="1"/>
</dbReference>
<dbReference type="HAMAP" id="MF_00051">
    <property type="entry name" value="SHMT"/>
    <property type="match status" value="1"/>
</dbReference>
<dbReference type="InterPro" id="IPR015424">
    <property type="entry name" value="PyrdxlP-dep_Trfase"/>
</dbReference>
<dbReference type="PANTHER" id="PTHR11680:SF50">
    <property type="entry name" value="SERINE HYDROXYMETHYLTRANSFERASE"/>
    <property type="match status" value="1"/>
</dbReference>
<dbReference type="RefSeq" id="WP_000323057.1">
    <property type="nucleotide sequence ID" value="NZ_AKQI01000003.1"/>
</dbReference>
<keyword evidence="6 10" id="KW-0554">One-carbon metabolism</keyword>
<dbReference type="GO" id="GO:0030170">
    <property type="term" value="F:pyridoxal phosphate binding"/>
    <property type="evidence" value="ECO:0007669"/>
    <property type="project" value="UniProtKB-UniRule"/>
</dbReference>
<dbReference type="Gene3D" id="3.40.640.10">
    <property type="entry name" value="Type I PLP-dependent aspartate aminotransferase-like (Major domain)"/>
    <property type="match status" value="1"/>
</dbReference>
<dbReference type="InterPro" id="IPR015422">
    <property type="entry name" value="PyrdxlP-dep_Trfase_small"/>
</dbReference>
<dbReference type="Gene3D" id="3.90.1150.10">
    <property type="entry name" value="Aspartate Aminotransferase, domain 1"/>
    <property type="match status" value="1"/>
</dbReference>
<evidence type="ECO:0000256" key="5">
    <source>
        <dbReference type="ARBA" id="ARBA00022490"/>
    </source>
</evidence>
<evidence type="ECO:0000256" key="2">
    <source>
        <dbReference type="ARBA" id="ARBA00004496"/>
    </source>
</evidence>
<protein>
    <recommendedName>
        <fullName evidence="10">Serine hydroxymethyltransferase</fullName>
        <shortName evidence="10">SHMT</shortName>
        <shortName evidence="10">Serine methylase</shortName>
        <ecNumber evidence="10">2.1.2.1</ecNumber>
    </recommendedName>
</protein>
<dbReference type="InterPro" id="IPR001085">
    <property type="entry name" value="Ser_HO-MeTrfase"/>
</dbReference>
<accession>A0ABC9QT42</accession>
<dbReference type="EC" id="2.1.2.1" evidence="10"/>
<evidence type="ECO:0000256" key="1">
    <source>
        <dbReference type="ARBA" id="ARBA00001933"/>
    </source>
</evidence>
<comment type="subcellular location">
    <subcellularLocation>
        <location evidence="2 10">Cytoplasm</location>
    </subcellularLocation>
</comment>
<dbReference type="PIRSF" id="PIRSF000412">
    <property type="entry name" value="SHMT"/>
    <property type="match status" value="1"/>
</dbReference>
<dbReference type="InterPro" id="IPR019798">
    <property type="entry name" value="Ser_HO-MeTrfase_PLP_BS"/>
</dbReference>
<dbReference type="SUPFAM" id="SSF53383">
    <property type="entry name" value="PLP-dependent transferases"/>
    <property type="match status" value="1"/>
</dbReference>
<dbReference type="GO" id="GO:0004372">
    <property type="term" value="F:glycine hydroxymethyltransferase activity"/>
    <property type="evidence" value="ECO:0007669"/>
    <property type="project" value="UniProtKB-UniRule"/>
</dbReference>
<dbReference type="InterPro" id="IPR015421">
    <property type="entry name" value="PyrdxlP-dep_Trfase_major"/>
</dbReference>
<dbReference type="GO" id="GO:0019264">
    <property type="term" value="P:glycine biosynthetic process from serine"/>
    <property type="evidence" value="ECO:0007669"/>
    <property type="project" value="UniProtKB-UniRule"/>
</dbReference>
<evidence type="ECO:0000259" key="12">
    <source>
        <dbReference type="Pfam" id="PF00464"/>
    </source>
</evidence>
<evidence type="ECO:0000256" key="6">
    <source>
        <dbReference type="ARBA" id="ARBA00022563"/>
    </source>
</evidence>
<evidence type="ECO:0000313" key="13">
    <source>
        <dbReference type="EMBL" id="EJC33614.1"/>
    </source>
</evidence>
<feature type="modified residue" description="N6-(pyridoxal phosphate)lysine" evidence="10 11">
    <location>
        <position position="226"/>
    </location>
</feature>
<evidence type="ECO:0000256" key="8">
    <source>
        <dbReference type="ARBA" id="ARBA00022679"/>
    </source>
</evidence>
<gene>
    <name evidence="10 13" type="primary">glyA</name>
    <name evidence="13" type="ORF">HPHPP13B_0287</name>
</gene>
<organism evidence="13 14">
    <name type="scientific">Helicobacter pylori Hp P-13b</name>
    <dbReference type="NCBI Taxonomy" id="992107"/>
    <lineage>
        <taxon>Bacteria</taxon>
        <taxon>Pseudomonadati</taxon>
        <taxon>Campylobacterota</taxon>
        <taxon>Epsilonproteobacteria</taxon>
        <taxon>Campylobacterales</taxon>
        <taxon>Helicobacteraceae</taxon>
        <taxon>Helicobacter</taxon>
    </lineage>
</organism>
<feature type="domain" description="Serine hydroxymethyltransferase-like" evidence="12">
    <location>
        <begin position="5"/>
        <end position="379"/>
    </location>
</feature>
<comment type="pathway">
    <text evidence="10">One-carbon metabolism; tetrahydrofolate interconversion.</text>
</comment>
<evidence type="ECO:0000256" key="3">
    <source>
        <dbReference type="ARBA" id="ARBA00006376"/>
    </source>
</evidence>
<dbReference type="NCBIfam" id="NF000586">
    <property type="entry name" value="PRK00011.1"/>
    <property type="match status" value="1"/>
</dbReference>
<name>A0ABC9QT42_HELPX</name>
<feature type="binding site" evidence="10">
    <location>
        <position position="118"/>
    </location>
    <ligand>
        <name>(6S)-5,6,7,8-tetrahydrofolate</name>
        <dbReference type="ChEBI" id="CHEBI:57453"/>
    </ligand>
</feature>
<dbReference type="PANTHER" id="PTHR11680">
    <property type="entry name" value="SERINE HYDROXYMETHYLTRANSFERASE"/>
    <property type="match status" value="1"/>
</dbReference>
<feature type="binding site" evidence="10">
    <location>
        <begin position="350"/>
        <end position="352"/>
    </location>
    <ligand>
        <name>(6S)-5,6,7,8-tetrahydrofolate</name>
        <dbReference type="ChEBI" id="CHEBI:57453"/>
    </ligand>
</feature>
<dbReference type="FunFam" id="3.40.640.10:FF:000001">
    <property type="entry name" value="Serine hydroxymethyltransferase"/>
    <property type="match status" value="1"/>
</dbReference>
<comment type="cofactor">
    <cofactor evidence="1 10 11">
        <name>pyridoxal 5'-phosphate</name>
        <dbReference type="ChEBI" id="CHEBI:597326"/>
    </cofactor>
</comment>
<dbReference type="InterPro" id="IPR049943">
    <property type="entry name" value="Ser_HO-MeTrfase-like"/>
</dbReference>
<dbReference type="PROSITE" id="PS00096">
    <property type="entry name" value="SHMT"/>
    <property type="match status" value="1"/>
</dbReference>
<comment type="catalytic activity">
    <reaction evidence="10">
        <text>(6R)-5,10-methylene-5,6,7,8-tetrahydrofolate + glycine + H2O = (6S)-5,6,7,8-tetrahydrofolate + L-serine</text>
        <dbReference type="Rhea" id="RHEA:15481"/>
        <dbReference type="ChEBI" id="CHEBI:15377"/>
        <dbReference type="ChEBI" id="CHEBI:15636"/>
        <dbReference type="ChEBI" id="CHEBI:33384"/>
        <dbReference type="ChEBI" id="CHEBI:57305"/>
        <dbReference type="ChEBI" id="CHEBI:57453"/>
        <dbReference type="EC" id="2.1.2.1"/>
    </reaction>
</comment>
<comment type="similarity">
    <text evidence="3 10">Belongs to the SHMT family.</text>
</comment>
<keyword evidence="9 10" id="KW-0663">Pyridoxal phosphate</keyword>
<dbReference type="InterPro" id="IPR039429">
    <property type="entry name" value="SHMT-like_dom"/>
</dbReference>
<comment type="caution">
    <text evidence="13">The sequence shown here is derived from an EMBL/GenBank/DDBJ whole genome shotgun (WGS) entry which is preliminary data.</text>
</comment>
<feature type="site" description="Plays an important role in substrate specificity" evidence="10">
    <location>
        <position position="225"/>
    </location>
</feature>
<comment type="pathway">
    <text evidence="10">Amino-acid biosynthesis; glycine biosynthesis; glycine from L-serine: step 1/1.</text>
</comment>